<reference evidence="10" key="1">
    <citation type="submission" date="2019-10" db="EMBL/GenBank/DDBJ databases">
        <authorList>
            <person name="Nor Muhammad N."/>
        </authorList>
    </citation>
    <scope>NUCLEOTIDE SEQUENCE</scope>
</reference>
<dbReference type="Pfam" id="PF01163">
    <property type="entry name" value="RIO1"/>
    <property type="match status" value="1"/>
</dbReference>
<protein>
    <recommendedName>
        <fullName evidence="1">non-specific serine/threonine protein kinase</fullName>
        <ecNumber evidence="1">2.7.11.1</ecNumber>
    </recommendedName>
</protein>
<dbReference type="AlphaFoldDB" id="A0A5K1JV79"/>
<evidence type="ECO:0000256" key="7">
    <source>
        <dbReference type="ARBA" id="ARBA00047899"/>
    </source>
</evidence>
<gene>
    <name evidence="10" type="primary">Q51UJ9</name>
</gene>
<dbReference type="Gene3D" id="1.10.510.10">
    <property type="entry name" value="Transferase(Phosphotransferase) domain 1"/>
    <property type="match status" value="1"/>
</dbReference>
<evidence type="ECO:0000256" key="2">
    <source>
        <dbReference type="ARBA" id="ARBA00022527"/>
    </source>
</evidence>
<dbReference type="PANTHER" id="PTHR37171:SF1">
    <property type="entry name" value="SERINE_THREONINE-PROTEIN KINASE YRZF-RELATED"/>
    <property type="match status" value="1"/>
</dbReference>
<dbReference type="InterPro" id="IPR052396">
    <property type="entry name" value="Meiotic_Drive_Suppr_Kinase"/>
</dbReference>
<evidence type="ECO:0000256" key="4">
    <source>
        <dbReference type="ARBA" id="ARBA00022741"/>
    </source>
</evidence>
<evidence type="ECO:0000313" key="10">
    <source>
        <dbReference type="EMBL" id="VWO95420.1"/>
    </source>
</evidence>
<name>A0A5K1JV79_9APHY</name>
<proteinExistence type="predicted"/>
<evidence type="ECO:0000259" key="9">
    <source>
        <dbReference type="Pfam" id="PF01163"/>
    </source>
</evidence>
<keyword evidence="6" id="KW-0067">ATP-binding</keyword>
<evidence type="ECO:0000256" key="5">
    <source>
        <dbReference type="ARBA" id="ARBA00022777"/>
    </source>
</evidence>
<dbReference type="PANTHER" id="PTHR37171">
    <property type="entry name" value="SERINE/THREONINE-PROTEIN KINASE YRZF-RELATED"/>
    <property type="match status" value="1"/>
</dbReference>
<dbReference type="EC" id="2.7.11.1" evidence="1"/>
<keyword evidence="4" id="KW-0547">Nucleotide-binding</keyword>
<sequence>MEASPMFFPGQTVTLQTHTPERTLTLTIDRPFAPFTKAVVLLARCPELSPDPVVVKIYDPRFLDERLPDSHTCPARPWSLEAERGADAIWDGPFHELDLYENYPYNAKGKATLAALWEKHFRILSTGCFKDEREVYDRLRPLQGTAIPRLLLAGTVVPPDERAIQPQAIVMEYIADAVSLCDVPPELVTPELCTSLLRTVDSFAGRGVVHADVNWNNVLFTPRERPTRVVVIDFGCGGVRTDDQDDEAWRACVDWNDDGRRARRVLRERGIDVPDV</sequence>
<keyword evidence="2" id="KW-0723">Serine/threonine-protein kinase</keyword>
<organism evidence="10">
    <name type="scientific">Ganoderma boninense</name>
    <dbReference type="NCBI Taxonomy" id="34458"/>
    <lineage>
        <taxon>Eukaryota</taxon>
        <taxon>Fungi</taxon>
        <taxon>Dikarya</taxon>
        <taxon>Basidiomycota</taxon>
        <taxon>Agaricomycotina</taxon>
        <taxon>Agaricomycetes</taxon>
        <taxon>Polyporales</taxon>
        <taxon>Polyporaceae</taxon>
        <taxon>Ganoderma</taxon>
    </lineage>
</organism>
<keyword evidence="5" id="KW-0418">Kinase</keyword>
<comment type="catalytic activity">
    <reaction evidence="7">
        <text>L-threonyl-[protein] + ATP = O-phospho-L-threonyl-[protein] + ADP + H(+)</text>
        <dbReference type="Rhea" id="RHEA:46608"/>
        <dbReference type="Rhea" id="RHEA-COMP:11060"/>
        <dbReference type="Rhea" id="RHEA-COMP:11605"/>
        <dbReference type="ChEBI" id="CHEBI:15378"/>
        <dbReference type="ChEBI" id="CHEBI:30013"/>
        <dbReference type="ChEBI" id="CHEBI:30616"/>
        <dbReference type="ChEBI" id="CHEBI:61977"/>
        <dbReference type="ChEBI" id="CHEBI:456216"/>
        <dbReference type="EC" id="2.7.11.1"/>
    </reaction>
</comment>
<dbReference type="InterPro" id="IPR018934">
    <property type="entry name" value="RIO_dom"/>
</dbReference>
<dbReference type="GO" id="GO:0005524">
    <property type="term" value="F:ATP binding"/>
    <property type="evidence" value="ECO:0007669"/>
    <property type="project" value="UniProtKB-KW"/>
</dbReference>
<dbReference type="EMBL" id="LR724804">
    <property type="protein sequence ID" value="VWO95420.1"/>
    <property type="molecule type" value="Genomic_DNA"/>
</dbReference>
<evidence type="ECO:0000256" key="1">
    <source>
        <dbReference type="ARBA" id="ARBA00012513"/>
    </source>
</evidence>
<accession>A0A5K1JV79</accession>
<dbReference type="InterPro" id="IPR011009">
    <property type="entry name" value="Kinase-like_dom_sf"/>
</dbReference>
<comment type="catalytic activity">
    <reaction evidence="8">
        <text>L-seryl-[protein] + ATP = O-phospho-L-seryl-[protein] + ADP + H(+)</text>
        <dbReference type="Rhea" id="RHEA:17989"/>
        <dbReference type="Rhea" id="RHEA-COMP:9863"/>
        <dbReference type="Rhea" id="RHEA-COMP:11604"/>
        <dbReference type="ChEBI" id="CHEBI:15378"/>
        <dbReference type="ChEBI" id="CHEBI:29999"/>
        <dbReference type="ChEBI" id="CHEBI:30616"/>
        <dbReference type="ChEBI" id="CHEBI:83421"/>
        <dbReference type="ChEBI" id="CHEBI:456216"/>
        <dbReference type="EC" id="2.7.11.1"/>
    </reaction>
</comment>
<evidence type="ECO:0000256" key="3">
    <source>
        <dbReference type="ARBA" id="ARBA00022679"/>
    </source>
</evidence>
<evidence type="ECO:0000256" key="6">
    <source>
        <dbReference type="ARBA" id="ARBA00022840"/>
    </source>
</evidence>
<evidence type="ECO:0000256" key="8">
    <source>
        <dbReference type="ARBA" id="ARBA00048679"/>
    </source>
</evidence>
<dbReference type="SUPFAM" id="SSF56112">
    <property type="entry name" value="Protein kinase-like (PK-like)"/>
    <property type="match status" value="1"/>
</dbReference>
<dbReference type="GO" id="GO:0004674">
    <property type="term" value="F:protein serine/threonine kinase activity"/>
    <property type="evidence" value="ECO:0007669"/>
    <property type="project" value="UniProtKB-KW"/>
</dbReference>
<feature type="domain" description="RIO-type" evidence="9">
    <location>
        <begin position="153"/>
        <end position="235"/>
    </location>
</feature>
<keyword evidence="3" id="KW-0808">Transferase</keyword>